<dbReference type="PANTHER" id="PTHR36151">
    <property type="entry name" value="BLR2777 PROTEIN"/>
    <property type="match status" value="1"/>
</dbReference>
<evidence type="ECO:0000313" key="4">
    <source>
        <dbReference type="EMBL" id="PEG52401.1"/>
    </source>
</evidence>
<sequence>MNQQAAPHPADPEVSTDPGYYGPDSVTWRVLTSPAAALMIAQITNLLEAPHIDFQNVLYDHDPLFPTNRRRQRGRDPRARKGGSFHDRLRRTLAVPLPIVFGDKQAADACARRLFNYHRPLSGTGADGVTPYAAVDADTMLFAAVTISHAALIAYERFDFVDGVLPTRLPDADRDRYFAEMAQLAVLMGVPAEQIPRSTEEVAAYYKSVSAKFTWRPGFVRAQLGTALALLRPDGLDDIRATIADTVLVGSAAVAYAALPRPSRRLHGWPSFTDPLLDGVYLATLPLFALLRIGPVQRAAVTGYLGAADAAVLSTAREHRNQRKQA</sequence>
<accession>A0A1Q4HHC9</accession>
<feature type="region of interest" description="Disordered" evidence="1">
    <location>
        <begin position="65"/>
        <end position="84"/>
    </location>
</feature>
<feature type="compositionally biased region" description="Basic and acidic residues" evidence="1">
    <location>
        <begin position="74"/>
        <end position="84"/>
    </location>
</feature>
<evidence type="ECO:0000313" key="3">
    <source>
        <dbReference type="EMBL" id="OPE54605.1"/>
    </source>
</evidence>
<dbReference type="GO" id="GO:0016491">
    <property type="term" value="F:oxidoreductase activity"/>
    <property type="evidence" value="ECO:0007669"/>
    <property type="project" value="InterPro"/>
</dbReference>
<dbReference type="Pfam" id="PF09995">
    <property type="entry name" value="MPAB_Lcp_cat"/>
    <property type="match status" value="1"/>
</dbReference>
<protein>
    <submittedName>
        <fullName evidence="4">DUF2236 domain-containing protein</fullName>
    </submittedName>
</protein>
<dbReference type="Proteomes" id="UP000220340">
    <property type="component" value="Unassembled WGS sequence"/>
</dbReference>
<organism evidence="4 6">
    <name type="scientific">Mycolicibacterium diernhoferi</name>
    <dbReference type="NCBI Taxonomy" id="1801"/>
    <lineage>
        <taxon>Bacteria</taxon>
        <taxon>Bacillati</taxon>
        <taxon>Actinomycetota</taxon>
        <taxon>Actinomycetes</taxon>
        <taxon>Mycobacteriales</taxon>
        <taxon>Mycobacteriaceae</taxon>
        <taxon>Mycolicibacterium</taxon>
    </lineage>
</organism>
<dbReference type="RefSeq" id="WP_073855436.1">
    <property type="nucleotide sequence ID" value="NZ_BAAATC010000015.1"/>
</dbReference>
<comment type="caution">
    <text evidence="4">The sequence shown here is derived from an EMBL/GenBank/DDBJ whole genome shotgun (WGS) entry which is preliminary data.</text>
</comment>
<dbReference type="EMBL" id="PDCR01000032">
    <property type="protein sequence ID" value="PEG52401.1"/>
    <property type="molecule type" value="Genomic_DNA"/>
</dbReference>
<dbReference type="InterPro" id="IPR018713">
    <property type="entry name" value="MPAB/Lcp_cat_dom"/>
</dbReference>
<proteinExistence type="predicted"/>
<dbReference type="STRING" id="1801.BRW64_06755"/>
<reference evidence="4 6" key="2">
    <citation type="submission" date="2017-10" db="EMBL/GenBank/DDBJ databases">
        <title>The new phylogeny of genus Mycobacterium.</title>
        <authorList>
            <person name="Tortoli E."/>
            <person name="Trovato A."/>
            <person name="Cirillo D.M."/>
        </authorList>
    </citation>
    <scope>NUCLEOTIDE SEQUENCE [LARGE SCALE GENOMIC DNA]</scope>
    <source>
        <strain evidence="4 6">IP141170001</strain>
    </source>
</reference>
<gene>
    <name evidence="3" type="ORF">BV510_09390</name>
    <name evidence="4" type="ORF">CRI78_21780</name>
</gene>
<dbReference type="PANTHER" id="PTHR36151:SF3">
    <property type="entry name" value="ER-BOUND OXYGENASE MPAB_MPAB'_RUBBER OXYGENASE CATALYTIC DOMAIN-CONTAINING PROTEIN"/>
    <property type="match status" value="1"/>
</dbReference>
<dbReference type="AlphaFoldDB" id="A0A1Q4HHC9"/>
<evidence type="ECO:0000256" key="1">
    <source>
        <dbReference type="SAM" id="MobiDB-lite"/>
    </source>
</evidence>
<keyword evidence="6" id="KW-1185">Reference proteome</keyword>
<dbReference type="EMBL" id="MIJD01000075">
    <property type="protein sequence ID" value="OPE54605.1"/>
    <property type="molecule type" value="Genomic_DNA"/>
</dbReference>
<reference evidence="3 5" key="1">
    <citation type="submission" date="2016-09" db="EMBL/GenBank/DDBJ databases">
        <title>genome sequences of unsequenced Mycobacteria.</title>
        <authorList>
            <person name="Greninger A.L."/>
            <person name="Jerome K.R."/>
            <person name="Mcnair B."/>
            <person name="Wallis C."/>
            <person name="Fang F."/>
        </authorList>
    </citation>
    <scope>NUCLEOTIDE SEQUENCE [LARGE SCALE GENOMIC DNA]</scope>
    <source>
        <strain evidence="3 5">BM1</strain>
    </source>
</reference>
<evidence type="ECO:0000313" key="5">
    <source>
        <dbReference type="Proteomes" id="UP000191039"/>
    </source>
</evidence>
<name>A0A1Q4HHC9_9MYCO</name>
<evidence type="ECO:0000313" key="6">
    <source>
        <dbReference type="Proteomes" id="UP000220340"/>
    </source>
</evidence>
<dbReference type="Proteomes" id="UP000191039">
    <property type="component" value="Unassembled WGS sequence"/>
</dbReference>
<feature type="domain" description="ER-bound oxygenase mpaB/mpaB'/Rubber oxygenase catalytic" evidence="2">
    <location>
        <begin position="84"/>
        <end position="271"/>
    </location>
</feature>
<dbReference type="OrthoDB" id="108890at2"/>
<evidence type="ECO:0000259" key="2">
    <source>
        <dbReference type="Pfam" id="PF09995"/>
    </source>
</evidence>